<dbReference type="Gene3D" id="1.10.10.10">
    <property type="entry name" value="Winged helix-like DNA-binding domain superfamily/Winged helix DNA-binding domain"/>
    <property type="match status" value="1"/>
</dbReference>
<dbReference type="PROSITE" id="PS50995">
    <property type="entry name" value="HTH_MARR_2"/>
    <property type="match status" value="1"/>
</dbReference>
<evidence type="ECO:0000256" key="4">
    <source>
        <dbReference type="SAM" id="MobiDB-lite"/>
    </source>
</evidence>
<dbReference type="RefSeq" id="WP_339393933.1">
    <property type="nucleotide sequence ID" value="NZ_BAAAAF010000022.1"/>
</dbReference>
<dbReference type="SUPFAM" id="SSF46785">
    <property type="entry name" value="Winged helix' DNA-binding domain"/>
    <property type="match status" value="1"/>
</dbReference>
<dbReference type="Pfam" id="PF12802">
    <property type="entry name" value="MarR_2"/>
    <property type="match status" value="1"/>
</dbReference>
<keyword evidence="7" id="KW-1185">Reference proteome</keyword>
<dbReference type="PROSITE" id="PS01117">
    <property type="entry name" value="HTH_MARR_1"/>
    <property type="match status" value="1"/>
</dbReference>
<evidence type="ECO:0000259" key="5">
    <source>
        <dbReference type="PROSITE" id="PS50995"/>
    </source>
</evidence>
<dbReference type="InterPro" id="IPR036388">
    <property type="entry name" value="WH-like_DNA-bd_sf"/>
</dbReference>
<dbReference type="EMBL" id="BAAAAF010000022">
    <property type="protein sequence ID" value="GAA0037308.1"/>
    <property type="molecule type" value="Genomic_DNA"/>
</dbReference>
<evidence type="ECO:0000256" key="2">
    <source>
        <dbReference type="ARBA" id="ARBA00023125"/>
    </source>
</evidence>
<dbReference type="InterPro" id="IPR023187">
    <property type="entry name" value="Tscrpt_reg_MarR-type_CS"/>
</dbReference>
<evidence type="ECO:0000256" key="3">
    <source>
        <dbReference type="ARBA" id="ARBA00023163"/>
    </source>
</evidence>
<sequence>MVKDFTNPLRERPLPLGSLLSSTAQHLLGGLDDALARAGLAGIRSAHAPLFLVIDPEGTRSSELAKRAGMTKQAMGEQVRHLEKLGYVEVVPDPTDGRARLVRLTDSGWKGVEIAESVITRFDAWLEDRLGADAVTELRTTLGQILVSEPAEWDAGPARNEAAGESPTEGKQAPGDT</sequence>
<protein>
    <recommendedName>
        <fullName evidence="5">HTH marR-type domain-containing protein</fullName>
    </recommendedName>
</protein>
<dbReference type="InterPro" id="IPR000835">
    <property type="entry name" value="HTH_MarR-typ"/>
</dbReference>
<keyword evidence="1" id="KW-0805">Transcription regulation</keyword>
<feature type="domain" description="HTH marR-type" evidence="5">
    <location>
        <begin position="13"/>
        <end position="147"/>
    </location>
</feature>
<dbReference type="PANTHER" id="PTHR33164">
    <property type="entry name" value="TRANSCRIPTIONAL REGULATOR, MARR FAMILY"/>
    <property type="match status" value="1"/>
</dbReference>
<comment type="caution">
    <text evidence="6">The sequence shown here is derived from an EMBL/GenBank/DDBJ whole genome shotgun (WGS) entry which is preliminary data.</text>
</comment>
<organism evidence="6 7">
    <name type="scientific">Brevibacterium metallidurans</name>
    <dbReference type="NCBI Taxonomy" id="1482676"/>
    <lineage>
        <taxon>Bacteria</taxon>
        <taxon>Bacillati</taxon>
        <taxon>Actinomycetota</taxon>
        <taxon>Actinomycetes</taxon>
        <taxon>Micrococcales</taxon>
        <taxon>Brevibacteriaceae</taxon>
        <taxon>Brevibacterium</taxon>
    </lineage>
</organism>
<evidence type="ECO:0000256" key="1">
    <source>
        <dbReference type="ARBA" id="ARBA00023015"/>
    </source>
</evidence>
<dbReference type="PANTHER" id="PTHR33164:SF99">
    <property type="entry name" value="MARR FAMILY REGULATORY PROTEIN"/>
    <property type="match status" value="1"/>
</dbReference>
<proteinExistence type="predicted"/>
<accession>A0ABN0SS78</accession>
<reference evidence="6 7" key="1">
    <citation type="submission" date="2024-01" db="EMBL/GenBank/DDBJ databases">
        <title>Characterization of antibiotic resistant novel bacterial strains and their environmental applications.</title>
        <authorList>
            <person name="Manzoor S."/>
            <person name="Abbas S."/>
            <person name="Arshad M."/>
            <person name="Ahmed I."/>
        </authorList>
    </citation>
    <scope>NUCLEOTIDE SEQUENCE [LARGE SCALE GENOMIC DNA]</scope>
    <source>
        <strain evidence="6 7">NCCP-602</strain>
    </source>
</reference>
<evidence type="ECO:0000313" key="6">
    <source>
        <dbReference type="EMBL" id="GAA0037308.1"/>
    </source>
</evidence>
<keyword evidence="3" id="KW-0804">Transcription</keyword>
<dbReference type="SMART" id="SM00347">
    <property type="entry name" value="HTH_MARR"/>
    <property type="match status" value="1"/>
</dbReference>
<evidence type="ECO:0000313" key="7">
    <source>
        <dbReference type="Proteomes" id="UP001498238"/>
    </source>
</evidence>
<gene>
    <name evidence="6" type="ORF">NCCP602_32700</name>
</gene>
<dbReference type="InterPro" id="IPR036390">
    <property type="entry name" value="WH_DNA-bd_sf"/>
</dbReference>
<feature type="region of interest" description="Disordered" evidence="4">
    <location>
        <begin position="147"/>
        <end position="177"/>
    </location>
</feature>
<keyword evidence="2" id="KW-0238">DNA-binding</keyword>
<name>A0ABN0SS78_9MICO</name>
<dbReference type="InterPro" id="IPR039422">
    <property type="entry name" value="MarR/SlyA-like"/>
</dbReference>
<dbReference type="Proteomes" id="UP001498238">
    <property type="component" value="Unassembled WGS sequence"/>
</dbReference>